<evidence type="ECO:0000313" key="1">
    <source>
        <dbReference type="EMBL" id="MBB5894449.1"/>
    </source>
</evidence>
<dbReference type="InterPro" id="IPR006748">
    <property type="entry name" value="NH2Glyco/OHUrea_AB-resist_kin"/>
</dbReference>
<dbReference type="SUPFAM" id="SSF56112">
    <property type="entry name" value="Protein kinase-like (PK-like)"/>
    <property type="match status" value="1"/>
</dbReference>
<keyword evidence="2" id="KW-1185">Reference proteome</keyword>
<dbReference type="Gene3D" id="3.90.1200.10">
    <property type="match status" value="1"/>
</dbReference>
<reference evidence="1 2" key="1">
    <citation type="submission" date="2020-08" db="EMBL/GenBank/DDBJ databases">
        <title>Sequencing the genomes of 1000 actinobacteria strains.</title>
        <authorList>
            <person name="Klenk H.-P."/>
        </authorList>
    </citation>
    <scope>NUCLEOTIDE SEQUENCE [LARGE SCALE GENOMIC DNA]</scope>
    <source>
        <strain evidence="1 2">DSM 43851</strain>
    </source>
</reference>
<evidence type="ECO:0000313" key="2">
    <source>
        <dbReference type="Proteomes" id="UP000585638"/>
    </source>
</evidence>
<name>A0A7W9KKX3_9PSEU</name>
<dbReference type="AlphaFoldDB" id="A0A7W9KKX3"/>
<dbReference type="GO" id="GO:0016301">
    <property type="term" value="F:kinase activity"/>
    <property type="evidence" value="ECO:0007669"/>
    <property type="project" value="UniProtKB-KW"/>
</dbReference>
<dbReference type="Proteomes" id="UP000585638">
    <property type="component" value="Unassembled WGS sequence"/>
</dbReference>
<keyword evidence="1" id="KW-0418">Kinase</keyword>
<comment type="caution">
    <text evidence="1">The sequence shown here is derived from an EMBL/GenBank/DDBJ whole genome shotgun (WGS) entry which is preliminary data.</text>
</comment>
<dbReference type="GO" id="GO:0016773">
    <property type="term" value="F:phosphotransferase activity, alcohol group as acceptor"/>
    <property type="evidence" value="ECO:0007669"/>
    <property type="project" value="InterPro"/>
</dbReference>
<dbReference type="Pfam" id="PF04655">
    <property type="entry name" value="APH_6_hur"/>
    <property type="match status" value="1"/>
</dbReference>
<protein>
    <submittedName>
        <fullName evidence="1">Streptomycin 6-kinase</fullName>
    </submittedName>
</protein>
<dbReference type="EMBL" id="JACHIR010000001">
    <property type="protein sequence ID" value="MBB5894449.1"/>
    <property type="molecule type" value="Genomic_DNA"/>
</dbReference>
<dbReference type="InterPro" id="IPR011009">
    <property type="entry name" value="Kinase-like_dom_sf"/>
</dbReference>
<dbReference type="RefSeq" id="WP_184866375.1">
    <property type="nucleotide sequence ID" value="NZ_BAAAWY010000005.1"/>
</dbReference>
<organism evidence="1 2">
    <name type="scientific">Kutzneria kofuensis</name>
    <dbReference type="NCBI Taxonomy" id="103725"/>
    <lineage>
        <taxon>Bacteria</taxon>
        <taxon>Bacillati</taxon>
        <taxon>Actinomycetota</taxon>
        <taxon>Actinomycetes</taxon>
        <taxon>Pseudonocardiales</taxon>
        <taxon>Pseudonocardiaceae</taxon>
        <taxon>Kutzneria</taxon>
    </lineage>
</organism>
<proteinExistence type="predicted"/>
<dbReference type="GO" id="GO:0019748">
    <property type="term" value="P:secondary metabolic process"/>
    <property type="evidence" value="ECO:0007669"/>
    <property type="project" value="InterPro"/>
</dbReference>
<gene>
    <name evidence="1" type="ORF">BJ998_005645</name>
</gene>
<keyword evidence="1" id="KW-0808">Transferase</keyword>
<accession>A0A7W9KKX3</accession>
<sequence length="292" mass="31870">MIDVPKAFAHATALREGDAGRAWLSELPAIADELLQRWDCVPDGPVSHGAVGIVLPVRRSDLPSAAIKMSFPHPGNVHEPDAFAAWNGRGAVRLFDRDDARFAMLLERAGPGTLADVTDNDQAVGVLGELSRRLAVEAPAGLPRLRDQVAGWEAEMLADSAELGHPLPRRVLDAATAAMRELDHPETLVHGDLHDANVLAGDREPWLAIDPKGVVGDPAYDAFTVIHSPRLLLTSEHERSLEVFCEAAGIDRERARRWALVRAVRSALWDRLHDAPNWLVQGTERLIDTLGE</sequence>